<gene>
    <name evidence="2" type="ORF">N792_12055</name>
</gene>
<keyword evidence="2" id="KW-0489">Methyltransferase</keyword>
<keyword evidence="2" id="KW-0808">Transferase</keyword>
<evidence type="ECO:0000259" key="1">
    <source>
        <dbReference type="Pfam" id="PF13649"/>
    </source>
</evidence>
<sequence>MSPESAHGIAAAFASAGRFGKGWDYHYARSKLLSDPLYPGVCAALQGSQPPLLDLGCGLGLLAHALRADGSGLAYRGVDNDAGKIERARHASRRRELLDTRFECIDLARGLPAHQGSVAILDVLQFLDADAQQRTLDAAIAMLTPGARLVIRTGLDDGSRRARLTRAVDVFSRLIGWMNAGPRRYPDPDALRGRFAAAGLHSRFTPLHGRTPFNNWLVVATRPDQ</sequence>
<accession>A0A0A0ELE1</accession>
<dbReference type="Proteomes" id="UP000030017">
    <property type="component" value="Unassembled WGS sequence"/>
</dbReference>
<dbReference type="InterPro" id="IPR029063">
    <property type="entry name" value="SAM-dependent_MTases_sf"/>
</dbReference>
<feature type="domain" description="Methyltransferase" evidence="1">
    <location>
        <begin position="53"/>
        <end position="146"/>
    </location>
</feature>
<reference evidence="2 3" key="1">
    <citation type="submission" date="2013-08" db="EMBL/GenBank/DDBJ databases">
        <title>Genome sequencing of Lysobacter.</title>
        <authorList>
            <person name="Zhang S."/>
            <person name="Wang G."/>
        </authorList>
    </citation>
    <scope>NUCLEOTIDE SEQUENCE [LARGE SCALE GENOMIC DNA]</scope>
    <source>
        <strain evidence="2 3">Ko07</strain>
    </source>
</reference>
<dbReference type="Gene3D" id="3.40.50.150">
    <property type="entry name" value="Vaccinia Virus protein VP39"/>
    <property type="match status" value="1"/>
</dbReference>
<dbReference type="SUPFAM" id="SSF53335">
    <property type="entry name" value="S-adenosyl-L-methionine-dependent methyltransferases"/>
    <property type="match status" value="1"/>
</dbReference>
<dbReference type="EMBL" id="AVPS01000008">
    <property type="protein sequence ID" value="KGM51120.1"/>
    <property type="molecule type" value="Genomic_DNA"/>
</dbReference>
<evidence type="ECO:0000313" key="2">
    <source>
        <dbReference type="EMBL" id="KGM51120.1"/>
    </source>
</evidence>
<evidence type="ECO:0000313" key="3">
    <source>
        <dbReference type="Proteomes" id="UP000030017"/>
    </source>
</evidence>
<organism evidence="2 3">
    <name type="scientific">Lysobacter concretionis Ko07 = DSM 16239</name>
    <dbReference type="NCBI Taxonomy" id="1122185"/>
    <lineage>
        <taxon>Bacteria</taxon>
        <taxon>Pseudomonadati</taxon>
        <taxon>Pseudomonadota</taxon>
        <taxon>Gammaproteobacteria</taxon>
        <taxon>Lysobacterales</taxon>
        <taxon>Lysobacteraceae</taxon>
        <taxon>Novilysobacter</taxon>
    </lineage>
</organism>
<dbReference type="STRING" id="1122185.N792_12055"/>
<dbReference type="GO" id="GO:0008168">
    <property type="term" value="F:methyltransferase activity"/>
    <property type="evidence" value="ECO:0007669"/>
    <property type="project" value="UniProtKB-KW"/>
</dbReference>
<dbReference type="AlphaFoldDB" id="A0A0A0ELE1"/>
<dbReference type="eggNOG" id="COG2265">
    <property type="taxonomic scope" value="Bacteria"/>
</dbReference>
<proteinExistence type="predicted"/>
<comment type="caution">
    <text evidence="2">The sequence shown here is derived from an EMBL/GenBank/DDBJ whole genome shotgun (WGS) entry which is preliminary data.</text>
</comment>
<dbReference type="Pfam" id="PF13649">
    <property type="entry name" value="Methyltransf_25"/>
    <property type="match status" value="1"/>
</dbReference>
<name>A0A0A0ELE1_9GAMM</name>
<dbReference type="GO" id="GO:0032259">
    <property type="term" value="P:methylation"/>
    <property type="evidence" value="ECO:0007669"/>
    <property type="project" value="UniProtKB-KW"/>
</dbReference>
<keyword evidence="3" id="KW-1185">Reference proteome</keyword>
<dbReference type="RefSeq" id="WP_036195154.1">
    <property type="nucleotide sequence ID" value="NZ_AVPS01000008.1"/>
</dbReference>
<dbReference type="OrthoDB" id="5565939at2"/>
<dbReference type="InterPro" id="IPR041698">
    <property type="entry name" value="Methyltransf_25"/>
</dbReference>
<protein>
    <submittedName>
        <fullName evidence="2">Methyltransferase</fullName>
    </submittedName>
</protein>